<dbReference type="PANTHER" id="PTHR34406">
    <property type="entry name" value="PROTEIN YCEI"/>
    <property type="match status" value="1"/>
</dbReference>
<reference evidence="3 4" key="1">
    <citation type="submission" date="2019-01" db="EMBL/GenBank/DDBJ databases">
        <title>Draft genome sequences of the type strains of six Macrococcus species.</title>
        <authorList>
            <person name="Mazhar S."/>
            <person name="Altermann E."/>
            <person name="Hill C."/>
            <person name="Mcauliffe O."/>
        </authorList>
    </citation>
    <scope>NUCLEOTIDE SEQUENCE [LARGE SCALE GENOMIC DNA]</scope>
    <source>
        <strain evidence="3 4">CCM4815</strain>
    </source>
</reference>
<comment type="caution">
    <text evidence="3">The sequence shown here is derived from an EMBL/GenBank/DDBJ whole genome shotgun (WGS) entry which is preliminary data.</text>
</comment>
<dbReference type="SMART" id="SM00867">
    <property type="entry name" value="YceI"/>
    <property type="match status" value="1"/>
</dbReference>
<comment type="similarity">
    <text evidence="1">Belongs to the UPF0312 family.</text>
</comment>
<dbReference type="Proteomes" id="UP000294802">
    <property type="component" value="Unassembled WGS sequence"/>
</dbReference>
<dbReference type="OrthoDB" id="9811006at2"/>
<dbReference type="InterPro" id="IPR036761">
    <property type="entry name" value="TTHA0802/YceI-like_sf"/>
</dbReference>
<evidence type="ECO:0000259" key="2">
    <source>
        <dbReference type="SMART" id="SM00867"/>
    </source>
</evidence>
<dbReference type="InterPro" id="IPR007372">
    <property type="entry name" value="Lipid/polyisoprenoid-bd_YceI"/>
</dbReference>
<evidence type="ECO:0000256" key="1">
    <source>
        <dbReference type="ARBA" id="ARBA00008812"/>
    </source>
</evidence>
<evidence type="ECO:0000313" key="3">
    <source>
        <dbReference type="EMBL" id="TDM10408.1"/>
    </source>
</evidence>
<accession>A0A4R6BTQ5</accession>
<evidence type="ECO:0000313" key="4">
    <source>
        <dbReference type="Proteomes" id="UP000294802"/>
    </source>
</evidence>
<sequence length="171" mass="18720">MTNFKLDPNHSSIEFSIKHLMVSKVKGEFTDYDVQATGDINDLSTVQVTAAVKVDSIDTNNGDRDGHLKSADFFDIEQYPEIKFVSSSVSETSVTGELTIKDVTHTETFDVEFNGVQKNPMSGGDVTGFIVSGKINREKYGITWNQALESGGVMVGKDVKFEAGIELAIEE</sequence>
<organism evidence="3 4">
    <name type="scientific">Macrococcus lamae</name>
    <dbReference type="NCBI Taxonomy" id="198484"/>
    <lineage>
        <taxon>Bacteria</taxon>
        <taxon>Bacillati</taxon>
        <taxon>Bacillota</taxon>
        <taxon>Bacilli</taxon>
        <taxon>Bacillales</taxon>
        <taxon>Staphylococcaceae</taxon>
        <taxon>Macrococcus</taxon>
    </lineage>
</organism>
<feature type="domain" description="Lipid/polyisoprenoid-binding YceI-like" evidence="2">
    <location>
        <begin position="3"/>
        <end position="168"/>
    </location>
</feature>
<keyword evidence="4" id="KW-1185">Reference proteome</keyword>
<name>A0A4R6BTQ5_9STAP</name>
<dbReference type="PANTHER" id="PTHR34406:SF1">
    <property type="entry name" value="PROTEIN YCEI"/>
    <property type="match status" value="1"/>
</dbReference>
<proteinExistence type="inferred from homology"/>
<dbReference type="Pfam" id="PF04264">
    <property type="entry name" value="YceI"/>
    <property type="match status" value="1"/>
</dbReference>
<dbReference type="SUPFAM" id="SSF101874">
    <property type="entry name" value="YceI-like"/>
    <property type="match status" value="1"/>
</dbReference>
<gene>
    <name evidence="3" type="ORF">ERX29_06995</name>
</gene>
<dbReference type="RefSeq" id="WP_133443990.1">
    <property type="nucleotide sequence ID" value="NZ_SCWB01000011.1"/>
</dbReference>
<dbReference type="AlphaFoldDB" id="A0A4R6BTQ5"/>
<dbReference type="Gene3D" id="2.40.128.110">
    <property type="entry name" value="Lipid/polyisoprenoid-binding, YceI-like"/>
    <property type="match status" value="1"/>
</dbReference>
<protein>
    <submittedName>
        <fullName evidence="3">Polyisoprenoid-binding protein</fullName>
    </submittedName>
</protein>
<dbReference type="EMBL" id="SCWB01000011">
    <property type="protein sequence ID" value="TDM10408.1"/>
    <property type="molecule type" value="Genomic_DNA"/>
</dbReference>